<dbReference type="FunFam" id="3.40.50.2020:FF:000005">
    <property type="entry name" value="Ribose-phosphate pyrophosphokinase 1"/>
    <property type="match status" value="1"/>
</dbReference>
<keyword evidence="9" id="KW-0460">Magnesium</keyword>
<accession>A0A0D6EH54</accession>
<keyword evidence="7" id="KW-0418">Kinase</keyword>
<dbReference type="PANTHER" id="PTHR10210:SF46">
    <property type="entry name" value="RIBOSE-PHOSPHATE DIPHOSPHOKINASE"/>
    <property type="match status" value="1"/>
</dbReference>
<dbReference type="GO" id="GO:0009156">
    <property type="term" value="P:ribonucleoside monophosphate biosynthetic process"/>
    <property type="evidence" value="ECO:0007669"/>
    <property type="project" value="InterPro"/>
</dbReference>
<dbReference type="InterPro" id="IPR029057">
    <property type="entry name" value="PRTase-like"/>
</dbReference>
<dbReference type="AlphaFoldDB" id="A0A0D6EH54"/>
<dbReference type="InterPro" id="IPR000842">
    <property type="entry name" value="PRib_PP_synth_CS"/>
</dbReference>
<evidence type="ECO:0000256" key="5">
    <source>
        <dbReference type="ARBA" id="ARBA00022727"/>
    </source>
</evidence>
<dbReference type="PROSITE" id="PS00114">
    <property type="entry name" value="PRPP_SYNTHASE"/>
    <property type="match status" value="1"/>
</dbReference>
<dbReference type="NCBIfam" id="TIGR01251">
    <property type="entry name" value="ribP_PPkin"/>
    <property type="match status" value="1"/>
</dbReference>
<dbReference type="EC" id="2.7.6.1" evidence="2"/>
<evidence type="ECO:0000256" key="2">
    <source>
        <dbReference type="ARBA" id="ARBA00013247"/>
    </source>
</evidence>
<keyword evidence="4" id="KW-0479">Metal-binding</keyword>
<dbReference type="GO" id="GO:0005737">
    <property type="term" value="C:cytoplasm"/>
    <property type="evidence" value="ECO:0007669"/>
    <property type="project" value="TreeGrafter"/>
</dbReference>
<evidence type="ECO:0000256" key="11">
    <source>
        <dbReference type="SAM" id="MobiDB-lite"/>
    </source>
</evidence>
<keyword evidence="5" id="KW-0545">Nucleotide biosynthesis</keyword>
<name>A0A0D6EH54_SPOSA</name>
<evidence type="ECO:0000256" key="8">
    <source>
        <dbReference type="ARBA" id="ARBA00022840"/>
    </source>
</evidence>
<dbReference type="GO" id="GO:0006164">
    <property type="term" value="P:purine nucleotide biosynthetic process"/>
    <property type="evidence" value="ECO:0007669"/>
    <property type="project" value="TreeGrafter"/>
</dbReference>
<dbReference type="Gene3D" id="3.40.50.2020">
    <property type="match status" value="2"/>
</dbReference>
<dbReference type="InterPro" id="IPR029099">
    <property type="entry name" value="Pribosyltran_N"/>
</dbReference>
<keyword evidence="6" id="KW-0547">Nucleotide-binding</keyword>
<evidence type="ECO:0000256" key="3">
    <source>
        <dbReference type="ARBA" id="ARBA00022679"/>
    </source>
</evidence>
<sequence length="426" mass="46365">MRDGSTIKLLTEVSKASSGSVTSSTRTRREVVRERWAESAMFEDSMERVGLKLGISLTPCTVKKFSDNETSVSIGESVREEDVFILQTGFNPSPYPFGAKARHYGNGGDNPEVSRPGTPLPPLASSADLKNRPSTPSKPAPAPANDPNDLLMELLIMISACKTASAKRITAVVPCFPYSRMDRKDKSRSPITAKLVANMLQIAGCDHVITMDLHASQIQGFFEVPVDNLWTEPSMIRCASLVLSLHAQEEKKLTAMRESRWVKENIQDWKEVIIVSPDAGGAKRATNLADRLDVDFALINRNRSKGDGPESEGKMELLVGDVKDKVAILIDDMCDTGGTIKLATTALVEKGAKEVYALVSHGLLSGESMAELAKLPLVKLVVSNTISQAEHLKQAHGKLEIMDISPVLAESIRRTHNGESISLLFS</sequence>
<gene>
    <name evidence="13" type="primary">SPOSA6832_00381</name>
</gene>
<evidence type="ECO:0000313" key="14">
    <source>
        <dbReference type="Proteomes" id="UP000243876"/>
    </source>
</evidence>
<proteinExistence type="inferred from homology"/>
<evidence type="ECO:0000259" key="12">
    <source>
        <dbReference type="Pfam" id="PF13793"/>
    </source>
</evidence>
<dbReference type="CDD" id="cd06223">
    <property type="entry name" value="PRTases_typeI"/>
    <property type="match status" value="1"/>
</dbReference>
<protein>
    <recommendedName>
        <fullName evidence="2">ribose-phosphate diphosphokinase</fullName>
        <ecNumber evidence="2">2.7.6.1</ecNumber>
    </recommendedName>
</protein>
<dbReference type="SMART" id="SM01400">
    <property type="entry name" value="Pribosyltran_N"/>
    <property type="match status" value="1"/>
</dbReference>
<dbReference type="OrthoDB" id="413572at2759"/>
<reference evidence="14" key="1">
    <citation type="submission" date="2015-02" db="EMBL/GenBank/DDBJ databases">
        <authorList>
            <person name="Gon?alves P."/>
        </authorList>
    </citation>
    <scope>NUCLEOTIDE SEQUENCE [LARGE SCALE GENOMIC DNA]</scope>
</reference>
<evidence type="ECO:0000256" key="10">
    <source>
        <dbReference type="ARBA" id="ARBA00049535"/>
    </source>
</evidence>
<organism evidence="13 14">
    <name type="scientific">Sporidiobolus salmonicolor</name>
    <name type="common">Yeast-like fungus</name>
    <name type="synonym">Sporobolomyces salmonicolor</name>
    <dbReference type="NCBI Taxonomy" id="5005"/>
    <lineage>
        <taxon>Eukaryota</taxon>
        <taxon>Fungi</taxon>
        <taxon>Dikarya</taxon>
        <taxon>Basidiomycota</taxon>
        <taxon>Pucciniomycotina</taxon>
        <taxon>Microbotryomycetes</taxon>
        <taxon>Sporidiobolales</taxon>
        <taxon>Sporidiobolaceae</taxon>
        <taxon>Sporobolomyces</taxon>
    </lineage>
</organism>
<dbReference type="FunFam" id="3.40.50.2020:FF:000007">
    <property type="entry name" value="Ribose-phosphate pyrophosphokinase"/>
    <property type="match status" value="1"/>
</dbReference>
<dbReference type="InterPro" id="IPR005946">
    <property type="entry name" value="Rib-P_diPkinase"/>
</dbReference>
<keyword evidence="3" id="KW-0808">Transferase</keyword>
<feature type="non-terminal residue" evidence="13">
    <location>
        <position position="1"/>
    </location>
</feature>
<dbReference type="Proteomes" id="UP000243876">
    <property type="component" value="Unassembled WGS sequence"/>
</dbReference>
<feature type="domain" description="Ribose-phosphate pyrophosphokinase N-terminal" evidence="12">
    <location>
        <begin position="47"/>
        <end position="92"/>
    </location>
</feature>
<evidence type="ECO:0000313" key="13">
    <source>
        <dbReference type="EMBL" id="CEQ38910.1"/>
    </source>
</evidence>
<dbReference type="GO" id="GO:0000287">
    <property type="term" value="F:magnesium ion binding"/>
    <property type="evidence" value="ECO:0007669"/>
    <property type="project" value="InterPro"/>
</dbReference>
<dbReference type="GO" id="GO:0002189">
    <property type="term" value="C:ribose phosphate diphosphokinase complex"/>
    <property type="evidence" value="ECO:0007669"/>
    <property type="project" value="TreeGrafter"/>
</dbReference>
<evidence type="ECO:0000256" key="9">
    <source>
        <dbReference type="ARBA" id="ARBA00022842"/>
    </source>
</evidence>
<comment type="similarity">
    <text evidence="1">Belongs to the ribose-phosphate pyrophosphokinase family.</text>
</comment>
<dbReference type="EMBL" id="CENE01000001">
    <property type="protein sequence ID" value="CEQ38910.1"/>
    <property type="molecule type" value="Genomic_DNA"/>
</dbReference>
<feature type="region of interest" description="Disordered" evidence="11">
    <location>
        <begin position="97"/>
        <end position="145"/>
    </location>
</feature>
<dbReference type="Pfam" id="PF14572">
    <property type="entry name" value="Pribosyl_synth"/>
    <property type="match status" value="1"/>
</dbReference>
<feature type="domain" description="Ribose-phosphate pyrophosphokinase N-terminal" evidence="12">
    <location>
        <begin position="145"/>
        <end position="204"/>
    </location>
</feature>
<dbReference type="GO" id="GO:0016301">
    <property type="term" value="F:kinase activity"/>
    <property type="evidence" value="ECO:0007669"/>
    <property type="project" value="UniProtKB-KW"/>
</dbReference>
<dbReference type="GO" id="GO:0006015">
    <property type="term" value="P:5-phosphoribose 1-diphosphate biosynthetic process"/>
    <property type="evidence" value="ECO:0007669"/>
    <property type="project" value="TreeGrafter"/>
</dbReference>
<dbReference type="Pfam" id="PF13793">
    <property type="entry name" value="Pribosyltran_N"/>
    <property type="match status" value="2"/>
</dbReference>
<evidence type="ECO:0000256" key="7">
    <source>
        <dbReference type="ARBA" id="ARBA00022777"/>
    </source>
</evidence>
<dbReference type="SUPFAM" id="SSF53271">
    <property type="entry name" value="PRTase-like"/>
    <property type="match status" value="2"/>
</dbReference>
<dbReference type="InterPro" id="IPR000836">
    <property type="entry name" value="PRTase_dom"/>
</dbReference>
<keyword evidence="8" id="KW-0067">ATP-binding</keyword>
<evidence type="ECO:0000256" key="1">
    <source>
        <dbReference type="ARBA" id="ARBA00006478"/>
    </source>
</evidence>
<dbReference type="PANTHER" id="PTHR10210">
    <property type="entry name" value="RIBOSE-PHOSPHATE DIPHOSPHOKINASE FAMILY MEMBER"/>
    <property type="match status" value="1"/>
</dbReference>
<evidence type="ECO:0000256" key="6">
    <source>
        <dbReference type="ARBA" id="ARBA00022741"/>
    </source>
</evidence>
<dbReference type="GO" id="GO:0005524">
    <property type="term" value="F:ATP binding"/>
    <property type="evidence" value="ECO:0007669"/>
    <property type="project" value="UniProtKB-KW"/>
</dbReference>
<evidence type="ECO:0000256" key="4">
    <source>
        <dbReference type="ARBA" id="ARBA00022723"/>
    </source>
</evidence>
<comment type="catalytic activity">
    <reaction evidence="10">
        <text>D-ribose 5-phosphate + ATP = 5-phospho-alpha-D-ribose 1-diphosphate + AMP + H(+)</text>
        <dbReference type="Rhea" id="RHEA:15609"/>
        <dbReference type="ChEBI" id="CHEBI:15378"/>
        <dbReference type="ChEBI" id="CHEBI:30616"/>
        <dbReference type="ChEBI" id="CHEBI:58017"/>
        <dbReference type="ChEBI" id="CHEBI:78346"/>
        <dbReference type="ChEBI" id="CHEBI:456215"/>
        <dbReference type="EC" id="2.7.6.1"/>
    </reaction>
</comment>
<dbReference type="GO" id="GO:0004749">
    <property type="term" value="F:ribose phosphate diphosphokinase activity"/>
    <property type="evidence" value="ECO:0007669"/>
    <property type="project" value="UniProtKB-EC"/>
</dbReference>
<keyword evidence="14" id="KW-1185">Reference proteome</keyword>